<reference evidence="1" key="1">
    <citation type="submission" date="2023-11" db="EMBL/GenBank/DDBJ databases">
        <authorList>
            <person name="Poullet M."/>
        </authorList>
    </citation>
    <scope>NUCLEOTIDE SEQUENCE</scope>
    <source>
        <strain evidence="1">E1834</strain>
    </source>
</reference>
<comment type="caution">
    <text evidence="1">The sequence shown here is derived from an EMBL/GenBank/DDBJ whole genome shotgun (WGS) entry which is preliminary data.</text>
</comment>
<dbReference type="Proteomes" id="UP001497535">
    <property type="component" value="Unassembled WGS sequence"/>
</dbReference>
<proteinExistence type="predicted"/>
<evidence type="ECO:0000313" key="2">
    <source>
        <dbReference type="Proteomes" id="UP001497535"/>
    </source>
</evidence>
<name>A0ACB1AUR6_MELEN</name>
<gene>
    <name evidence="1" type="ORF">MENTE1834_LOCUS43446</name>
</gene>
<accession>A0ACB1AUR6</accession>
<organism evidence="1 2">
    <name type="scientific">Meloidogyne enterolobii</name>
    <name type="common">Root-knot nematode worm</name>
    <name type="synonym">Meloidogyne mayaguensis</name>
    <dbReference type="NCBI Taxonomy" id="390850"/>
    <lineage>
        <taxon>Eukaryota</taxon>
        <taxon>Metazoa</taxon>
        <taxon>Ecdysozoa</taxon>
        <taxon>Nematoda</taxon>
        <taxon>Chromadorea</taxon>
        <taxon>Rhabditida</taxon>
        <taxon>Tylenchina</taxon>
        <taxon>Tylenchomorpha</taxon>
        <taxon>Tylenchoidea</taxon>
        <taxon>Meloidogynidae</taxon>
        <taxon>Meloidogyninae</taxon>
        <taxon>Meloidogyne</taxon>
    </lineage>
</organism>
<keyword evidence="2" id="KW-1185">Reference proteome</keyword>
<sequence>MCIKNGTKRFCQRARCEDSIIGSLLRTLEGIIRALGRWFNFRIVVCLSAALNFAVIGVVFIF</sequence>
<evidence type="ECO:0000313" key="1">
    <source>
        <dbReference type="EMBL" id="CAK5106359.1"/>
    </source>
</evidence>
<dbReference type="EMBL" id="CAVMJV010000122">
    <property type="protein sequence ID" value="CAK5106359.1"/>
    <property type="molecule type" value="Genomic_DNA"/>
</dbReference>
<protein>
    <submittedName>
        <fullName evidence="1">Uncharacterized protein</fullName>
    </submittedName>
</protein>